<protein>
    <submittedName>
        <fullName evidence="1">Uncharacterized protein</fullName>
    </submittedName>
</protein>
<dbReference type="Proteomes" id="UP000318878">
    <property type="component" value="Unassembled WGS sequence"/>
</dbReference>
<dbReference type="AlphaFoldDB" id="A0A5C5V117"/>
<evidence type="ECO:0000313" key="2">
    <source>
        <dbReference type="Proteomes" id="UP000318878"/>
    </source>
</evidence>
<organism evidence="1 2">
    <name type="scientific">Blastopirellula retiformator</name>
    <dbReference type="NCBI Taxonomy" id="2527970"/>
    <lineage>
        <taxon>Bacteria</taxon>
        <taxon>Pseudomonadati</taxon>
        <taxon>Planctomycetota</taxon>
        <taxon>Planctomycetia</taxon>
        <taxon>Pirellulales</taxon>
        <taxon>Pirellulaceae</taxon>
        <taxon>Blastopirellula</taxon>
    </lineage>
</organism>
<accession>A0A5C5V117</accession>
<comment type="caution">
    <text evidence="1">The sequence shown here is derived from an EMBL/GenBank/DDBJ whole genome shotgun (WGS) entry which is preliminary data.</text>
</comment>
<sequence length="80" mass="9192">MLREEEIQIQIGRGSHGGDFLRVVHTPTGIERLHPGPLAGVNRHELTQQWLEEMETELIAKGLHQYVVPNYPAKNRWQGK</sequence>
<gene>
    <name evidence="1" type="ORF">Enr8_33260</name>
</gene>
<dbReference type="RefSeq" id="WP_146433511.1">
    <property type="nucleotide sequence ID" value="NZ_SJPF01000004.1"/>
</dbReference>
<dbReference type="EMBL" id="SJPF01000004">
    <property type="protein sequence ID" value="TWT31405.1"/>
    <property type="molecule type" value="Genomic_DNA"/>
</dbReference>
<reference evidence="1 2" key="1">
    <citation type="submission" date="2019-02" db="EMBL/GenBank/DDBJ databases">
        <title>Deep-cultivation of Planctomycetes and their phenomic and genomic characterization uncovers novel biology.</title>
        <authorList>
            <person name="Wiegand S."/>
            <person name="Jogler M."/>
            <person name="Boedeker C."/>
            <person name="Pinto D."/>
            <person name="Vollmers J."/>
            <person name="Rivas-Marin E."/>
            <person name="Kohn T."/>
            <person name="Peeters S.H."/>
            <person name="Heuer A."/>
            <person name="Rast P."/>
            <person name="Oberbeckmann S."/>
            <person name="Bunk B."/>
            <person name="Jeske O."/>
            <person name="Meyerdierks A."/>
            <person name="Storesund J.E."/>
            <person name="Kallscheuer N."/>
            <person name="Luecker S."/>
            <person name="Lage O.M."/>
            <person name="Pohl T."/>
            <person name="Merkel B.J."/>
            <person name="Hornburger P."/>
            <person name="Mueller R.-W."/>
            <person name="Bruemmer F."/>
            <person name="Labrenz M."/>
            <person name="Spormann A.M."/>
            <person name="Op Den Camp H."/>
            <person name="Overmann J."/>
            <person name="Amann R."/>
            <person name="Jetten M.S.M."/>
            <person name="Mascher T."/>
            <person name="Medema M.H."/>
            <person name="Devos D.P."/>
            <person name="Kaster A.-K."/>
            <person name="Ovreas L."/>
            <person name="Rohde M."/>
            <person name="Galperin M.Y."/>
            <person name="Jogler C."/>
        </authorList>
    </citation>
    <scope>NUCLEOTIDE SEQUENCE [LARGE SCALE GENOMIC DNA]</scope>
    <source>
        <strain evidence="1 2">Enr8</strain>
    </source>
</reference>
<evidence type="ECO:0000313" key="1">
    <source>
        <dbReference type="EMBL" id="TWT31405.1"/>
    </source>
</evidence>
<name>A0A5C5V117_9BACT</name>
<proteinExistence type="predicted"/>
<keyword evidence="2" id="KW-1185">Reference proteome</keyword>
<dbReference type="OrthoDB" id="9924356at2"/>